<reference evidence="8 9" key="1">
    <citation type="submission" date="2019-08" db="EMBL/GenBank/DDBJ databases">
        <title>Actinomadura sp. nov. CYP1-5 isolated from mountain soil.</title>
        <authorList>
            <person name="Songsumanus A."/>
            <person name="Kuncharoen N."/>
            <person name="Kudo T."/>
            <person name="Yuki M."/>
            <person name="Igarashi Y."/>
            <person name="Tanasupawat S."/>
        </authorList>
    </citation>
    <scope>NUCLEOTIDE SEQUENCE [LARGE SCALE GENOMIC DNA]</scope>
    <source>
        <strain evidence="8 9">GKU157</strain>
    </source>
</reference>
<dbReference type="InterPro" id="IPR013324">
    <property type="entry name" value="RNA_pol_sigma_r3/r4-like"/>
</dbReference>
<dbReference type="Pfam" id="PF04542">
    <property type="entry name" value="Sigma70_r2"/>
    <property type="match status" value="1"/>
</dbReference>
<evidence type="ECO:0000313" key="8">
    <source>
        <dbReference type="EMBL" id="TYC16916.1"/>
    </source>
</evidence>
<protein>
    <submittedName>
        <fullName evidence="8">RNA polymerase sigma factor</fullName>
    </submittedName>
</protein>
<feature type="domain" description="RNA polymerase sigma-70 region 2" evidence="6">
    <location>
        <begin position="23"/>
        <end position="90"/>
    </location>
</feature>
<proteinExistence type="inferred from homology"/>
<dbReference type="InterPro" id="IPR036388">
    <property type="entry name" value="WH-like_DNA-bd_sf"/>
</dbReference>
<dbReference type="PANTHER" id="PTHR43133:SF8">
    <property type="entry name" value="RNA POLYMERASE SIGMA FACTOR HI_1459-RELATED"/>
    <property type="match status" value="1"/>
</dbReference>
<dbReference type="Proteomes" id="UP000322634">
    <property type="component" value="Unassembled WGS sequence"/>
</dbReference>
<dbReference type="CDD" id="cd06171">
    <property type="entry name" value="Sigma70_r4"/>
    <property type="match status" value="1"/>
</dbReference>
<dbReference type="SUPFAM" id="SSF88946">
    <property type="entry name" value="Sigma2 domain of RNA polymerase sigma factors"/>
    <property type="match status" value="1"/>
</dbReference>
<dbReference type="PANTHER" id="PTHR43133">
    <property type="entry name" value="RNA POLYMERASE ECF-TYPE SIGMA FACTO"/>
    <property type="match status" value="1"/>
</dbReference>
<sequence>MSAESDGEVIRRSTREPEAFALLYDRHAPRLHRYVARRLGDGHADDLVAETFLIAFQRRGGFDPSRAEALPWLYGIAGNLIARHRRTEVRVYRAMARMGGDPSVRSHADQVDVRVTAAAALARLSARDREALLLVTWADLSYEQAAQALDVPVGTIRSRLNRARRKLRTALGDRNPLTTAAEGESR</sequence>
<dbReference type="GO" id="GO:0003677">
    <property type="term" value="F:DNA binding"/>
    <property type="evidence" value="ECO:0007669"/>
    <property type="project" value="UniProtKB-KW"/>
</dbReference>
<keyword evidence="2" id="KW-0805">Transcription regulation</keyword>
<dbReference type="GO" id="GO:0006352">
    <property type="term" value="P:DNA-templated transcription initiation"/>
    <property type="evidence" value="ECO:0007669"/>
    <property type="project" value="InterPro"/>
</dbReference>
<keyword evidence="9" id="KW-1185">Reference proteome</keyword>
<evidence type="ECO:0000256" key="2">
    <source>
        <dbReference type="ARBA" id="ARBA00023015"/>
    </source>
</evidence>
<dbReference type="NCBIfam" id="TIGR02937">
    <property type="entry name" value="sigma70-ECF"/>
    <property type="match status" value="1"/>
</dbReference>
<evidence type="ECO:0000256" key="3">
    <source>
        <dbReference type="ARBA" id="ARBA00023082"/>
    </source>
</evidence>
<dbReference type="InterPro" id="IPR014284">
    <property type="entry name" value="RNA_pol_sigma-70_dom"/>
</dbReference>
<dbReference type="InterPro" id="IPR007627">
    <property type="entry name" value="RNA_pol_sigma70_r2"/>
</dbReference>
<comment type="caution">
    <text evidence="8">The sequence shown here is derived from an EMBL/GenBank/DDBJ whole genome shotgun (WGS) entry which is preliminary data.</text>
</comment>
<keyword evidence="4" id="KW-0238">DNA-binding</keyword>
<keyword evidence="3" id="KW-0731">Sigma factor</keyword>
<name>A0A5D0UGL8_9ACTN</name>
<evidence type="ECO:0000259" key="6">
    <source>
        <dbReference type="Pfam" id="PF04542"/>
    </source>
</evidence>
<evidence type="ECO:0000256" key="4">
    <source>
        <dbReference type="ARBA" id="ARBA00023125"/>
    </source>
</evidence>
<dbReference type="Pfam" id="PF08281">
    <property type="entry name" value="Sigma70_r4_2"/>
    <property type="match status" value="1"/>
</dbReference>
<feature type="domain" description="RNA polymerase sigma factor 70 region 4 type 2" evidence="7">
    <location>
        <begin position="119"/>
        <end position="167"/>
    </location>
</feature>
<dbReference type="EMBL" id="VSFF01000003">
    <property type="protein sequence ID" value="TYC16916.1"/>
    <property type="molecule type" value="Genomic_DNA"/>
</dbReference>
<dbReference type="AlphaFoldDB" id="A0A5D0UGL8"/>
<dbReference type="Gene3D" id="1.10.10.10">
    <property type="entry name" value="Winged helix-like DNA-binding domain superfamily/Winged helix DNA-binding domain"/>
    <property type="match status" value="1"/>
</dbReference>
<dbReference type="Gene3D" id="1.10.1740.10">
    <property type="match status" value="1"/>
</dbReference>
<dbReference type="InterPro" id="IPR013325">
    <property type="entry name" value="RNA_pol_sigma_r2"/>
</dbReference>
<keyword evidence="5" id="KW-0804">Transcription</keyword>
<dbReference type="InterPro" id="IPR013249">
    <property type="entry name" value="RNA_pol_sigma70_r4_t2"/>
</dbReference>
<dbReference type="GO" id="GO:0016987">
    <property type="term" value="F:sigma factor activity"/>
    <property type="evidence" value="ECO:0007669"/>
    <property type="project" value="UniProtKB-KW"/>
</dbReference>
<evidence type="ECO:0000256" key="5">
    <source>
        <dbReference type="ARBA" id="ARBA00023163"/>
    </source>
</evidence>
<evidence type="ECO:0000256" key="1">
    <source>
        <dbReference type="ARBA" id="ARBA00010641"/>
    </source>
</evidence>
<dbReference type="SUPFAM" id="SSF88659">
    <property type="entry name" value="Sigma3 and sigma4 domains of RNA polymerase sigma factors"/>
    <property type="match status" value="1"/>
</dbReference>
<evidence type="ECO:0000259" key="7">
    <source>
        <dbReference type="Pfam" id="PF08281"/>
    </source>
</evidence>
<dbReference type="OrthoDB" id="5518337at2"/>
<comment type="similarity">
    <text evidence="1">Belongs to the sigma-70 factor family. ECF subfamily.</text>
</comment>
<accession>A0A5D0UGL8</accession>
<organism evidence="8 9">
    <name type="scientific">Actinomadura syzygii</name>
    <dbReference type="NCBI Taxonomy" id="1427538"/>
    <lineage>
        <taxon>Bacteria</taxon>
        <taxon>Bacillati</taxon>
        <taxon>Actinomycetota</taxon>
        <taxon>Actinomycetes</taxon>
        <taxon>Streptosporangiales</taxon>
        <taxon>Thermomonosporaceae</taxon>
        <taxon>Actinomadura</taxon>
    </lineage>
</organism>
<dbReference type="InterPro" id="IPR039425">
    <property type="entry name" value="RNA_pol_sigma-70-like"/>
</dbReference>
<evidence type="ECO:0000313" key="9">
    <source>
        <dbReference type="Proteomes" id="UP000322634"/>
    </source>
</evidence>
<gene>
    <name evidence="8" type="ORF">FXF65_08320</name>
</gene>